<keyword evidence="2" id="KW-1185">Reference proteome</keyword>
<protein>
    <submittedName>
        <fullName evidence="1">Uncharacterized protein</fullName>
    </submittedName>
</protein>
<dbReference type="EMBL" id="LNIX01000010">
    <property type="protein sequence ID" value="OXA49729.1"/>
    <property type="molecule type" value="Genomic_DNA"/>
</dbReference>
<organism evidence="1 2">
    <name type="scientific">Folsomia candida</name>
    <name type="common">Springtail</name>
    <dbReference type="NCBI Taxonomy" id="158441"/>
    <lineage>
        <taxon>Eukaryota</taxon>
        <taxon>Metazoa</taxon>
        <taxon>Ecdysozoa</taxon>
        <taxon>Arthropoda</taxon>
        <taxon>Hexapoda</taxon>
        <taxon>Collembola</taxon>
        <taxon>Entomobryomorpha</taxon>
        <taxon>Isotomoidea</taxon>
        <taxon>Isotomidae</taxon>
        <taxon>Proisotominae</taxon>
        <taxon>Folsomia</taxon>
    </lineage>
</organism>
<sequence length="180" mass="20899">MNDAEKASYAFYRFFDKVQLLSRPYGEDTLGLDTNFSNVDARCYRLLSAFPTNFGEELLPEFLSVLVILTGEFFSNLMTNSSRLGLFGHLDLFNPKHDFYPNGFSYLRDNITYSTLRADIERDVSKCGKTVFISKSTELKSEYLIYVKKISQDKVLYEFSRSPRLFELYSIQTLVEVCDR</sequence>
<accession>A0A226DWX5</accession>
<evidence type="ECO:0000313" key="2">
    <source>
        <dbReference type="Proteomes" id="UP000198287"/>
    </source>
</evidence>
<reference evidence="1 2" key="1">
    <citation type="submission" date="2015-12" db="EMBL/GenBank/DDBJ databases">
        <title>The genome of Folsomia candida.</title>
        <authorList>
            <person name="Faddeeva A."/>
            <person name="Derks M.F."/>
            <person name="Anvar Y."/>
            <person name="Smit S."/>
            <person name="Van Straalen N."/>
            <person name="Roelofs D."/>
        </authorList>
    </citation>
    <scope>NUCLEOTIDE SEQUENCE [LARGE SCALE GENOMIC DNA]</scope>
    <source>
        <strain evidence="1 2">VU population</strain>
        <tissue evidence="1">Whole body</tissue>
    </source>
</reference>
<comment type="caution">
    <text evidence="1">The sequence shown here is derived from an EMBL/GenBank/DDBJ whole genome shotgun (WGS) entry which is preliminary data.</text>
</comment>
<dbReference type="AlphaFoldDB" id="A0A226DWX5"/>
<proteinExistence type="predicted"/>
<dbReference type="Proteomes" id="UP000198287">
    <property type="component" value="Unassembled WGS sequence"/>
</dbReference>
<name>A0A226DWX5_FOLCA</name>
<evidence type="ECO:0000313" key="1">
    <source>
        <dbReference type="EMBL" id="OXA49729.1"/>
    </source>
</evidence>
<gene>
    <name evidence="1" type="ORF">Fcan01_15826</name>
</gene>